<proteinExistence type="inferred from homology"/>
<reference evidence="10" key="1">
    <citation type="submission" date="2022-04" db="EMBL/GenBank/DDBJ databases">
        <title>Evolutionary, genomic, and biogeographic characterization of Chryseobacterium nepalense represented by a plastic-degrading bacterium AC3.</title>
        <authorList>
            <person name="Yin Z."/>
            <person name="Liu X."/>
            <person name="Wang D."/>
            <person name="Xie Z."/>
        </authorList>
    </citation>
    <scope>NUCLEOTIDE SEQUENCE</scope>
    <source>
        <strain evidence="10">AC3</strain>
    </source>
</reference>
<protein>
    <submittedName>
        <fullName evidence="10">DUF421 domain-containing protein</fullName>
    </submittedName>
</protein>
<dbReference type="Gene3D" id="3.30.240.20">
    <property type="entry name" value="bsu07140 like domains"/>
    <property type="match status" value="1"/>
</dbReference>
<evidence type="ECO:0000313" key="11">
    <source>
        <dbReference type="Proteomes" id="UP000830552"/>
    </source>
</evidence>
<feature type="transmembrane region" description="Helical" evidence="7">
    <location>
        <begin position="66"/>
        <end position="84"/>
    </location>
</feature>
<comment type="similarity">
    <text evidence="2">Belongs to the UPF0702 family.</text>
</comment>
<feature type="domain" description="YetF C-terminal" evidence="8">
    <location>
        <begin position="89"/>
        <end position="159"/>
    </location>
</feature>
<keyword evidence="3" id="KW-1003">Cell membrane</keyword>
<gene>
    <name evidence="10" type="ORF">M0D58_05180</name>
</gene>
<keyword evidence="6 7" id="KW-0472">Membrane</keyword>
<dbReference type="Proteomes" id="UP000830552">
    <property type="component" value="Chromosome"/>
</dbReference>
<evidence type="ECO:0000256" key="5">
    <source>
        <dbReference type="ARBA" id="ARBA00022989"/>
    </source>
</evidence>
<dbReference type="InterPro" id="IPR007353">
    <property type="entry name" value="DUF421"/>
</dbReference>
<feature type="transmembrane region" description="Helical" evidence="7">
    <location>
        <begin position="12"/>
        <end position="30"/>
    </location>
</feature>
<dbReference type="Pfam" id="PF04239">
    <property type="entry name" value="DUF421"/>
    <property type="match status" value="1"/>
</dbReference>
<sequence>MDNIFFESWTKVGHVALLTVISFVTLFLFIRISGKRTLAKFNAFDFVVTVTLGSVLAYMMLAQVSLTEGVVVLFLIISMQLLFAKLSRKSKVMEKLLNSSPKLLFYKGIYLESSMEKESVTKEEILASIRQKGIENIDEILAVVIEANGDLSVVKMYDETTTNSSLKGIKNHDIENFPENGEL</sequence>
<dbReference type="RefSeq" id="WP_248394002.1">
    <property type="nucleotide sequence ID" value="NZ_CP096203.1"/>
</dbReference>
<evidence type="ECO:0000256" key="1">
    <source>
        <dbReference type="ARBA" id="ARBA00004651"/>
    </source>
</evidence>
<keyword evidence="5 7" id="KW-1133">Transmembrane helix</keyword>
<feature type="domain" description="YetF-like N-terminal transmembrane" evidence="9">
    <location>
        <begin position="16"/>
        <end position="84"/>
    </location>
</feature>
<comment type="subcellular location">
    <subcellularLocation>
        <location evidence="1">Cell membrane</location>
        <topology evidence="1">Multi-pass membrane protein</topology>
    </subcellularLocation>
</comment>
<organism evidence="10 11">
    <name type="scientific">Chryseobacterium nepalense</name>
    <dbReference type="NCBI Taxonomy" id="1854498"/>
    <lineage>
        <taxon>Bacteria</taxon>
        <taxon>Pseudomonadati</taxon>
        <taxon>Bacteroidota</taxon>
        <taxon>Flavobacteriia</taxon>
        <taxon>Flavobacteriales</taxon>
        <taxon>Weeksellaceae</taxon>
        <taxon>Chryseobacterium group</taxon>
        <taxon>Chryseobacterium</taxon>
    </lineage>
</organism>
<evidence type="ECO:0000256" key="4">
    <source>
        <dbReference type="ARBA" id="ARBA00022692"/>
    </source>
</evidence>
<dbReference type="InterPro" id="IPR048454">
    <property type="entry name" value="YetF_N"/>
</dbReference>
<feature type="transmembrane region" description="Helical" evidence="7">
    <location>
        <begin position="42"/>
        <end position="60"/>
    </location>
</feature>
<keyword evidence="11" id="KW-1185">Reference proteome</keyword>
<evidence type="ECO:0000256" key="6">
    <source>
        <dbReference type="ARBA" id="ARBA00023136"/>
    </source>
</evidence>
<dbReference type="PANTHER" id="PTHR34582:SF6">
    <property type="entry name" value="UPF0702 TRANSMEMBRANE PROTEIN YCAP"/>
    <property type="match status" value="1"/>
</dbReference>
<dbReference type="PANTHER" id="PTHR34582">
    <property type="entry name" value="UPF0702 TRANSMEMBRANE PROTEIN YCAP"/>
    <property type="match status" value="1"/>
</dbReference>
<accession>A0ABY4K9F4</accession>
<evidence type="ECO:0000313" key="10">
    <source>
        <dbReference type="EMBL" id="UPQ76946.1"/>
    </source>
</evidence>
<evidence type="ECO:0000259" key="8">
    <source>
        <dbReference type="Pfam" id="PF04239"/>
    </source>
</evidence>
<dbReference type="Pfam" id="PF20730">
    <property type="entry name" value="YetF_N"/>
    <property type="match status" value="1"/>
</dbReference>
<name>A0ABY4K9F4_9FLAO</name>
<evidence type="ECO:0000259" key="9">
    <source>
        <dbReference type="Pfam" id="PF20730"/>
    </source>
</evidence>
<keyword evidence="4 7" id="KW-0812">Transmembrane</keyword>
<evidence type="ECO:0000256" key="2">
    <source>
        <dbReference type="ARBA" id="ARBA00006448"/>
    </source>
</evidence>
<evidence type="ECO:0000256" key="7">
    <source>
        <dbReference type="SAM" id="Phobius"/>
    </source>
</evidence>
<evidence type="ECO:0000256" key="3">
    <source>
        <dbReference type="ARBA" id="ARBA00022475"/>
    </source>
</evidence>
<dbReference type="EMBL" id="CP096203">
    <property type="protein sequence ID" value="UPQ76946.1"/>
    <property type="molecule type" value="Genomic_DNA"/>
</dbReference>
<dbReference type="InterPro" id="IPR023090">
    <property type="entry name" value="UPF0702_alpha/beta_dom_sf"/>
</dbReference>